<proteinExistence type="predicted"/>
<keyword evidence="2" id="KW-1185">Reference proteome</keyword>
<dbReference type="Proteomes" id="UP001345963">
    <property type="component" value="Unassembled WGS sequence"/>
</dbReference>
<gene>
    <name evidence="1" type="ORF">ATANTOWER_013168</name>
</gene>
<dbReference type="EMBL" id="JAHUTI010078955">
    <property type="protein sequence ID" value="MED6257164.1"/>
    <property type="molecule type" value="Genomic_DNA"/>
</dbReference>
<sequence>MVLEAGTWCCPRIETCMRSWARCLGDDIQWTYESVKAGLNLLTLGASQFLVVKIMVSNRVYMDFSCWVQLHIRKFLGKADNLLVNPDFSCISSSKTFTDYLFLLSNMHNY</sequence>
<protein>
    <submittedName>
        <fullName evidence="1">Uncharacterized protein</fullName>
    </submittedName>
</protein>
<comment type="caution">
    <text evidence="1">The sequence shown here is derived from an EMBL/GenBank/DDBJ whole genome shotgun (WGS) entry which is preliminary data.</text>
</comment>
<accession>A0ABU7C3F9</accession>
<organism evidence="1 2">
    <name type="scientific">Ataeniobius toweri</name>
    <dbReference type="NCBI Taxonomy" id="208326"/>
    <lineage>
        <taxon>Eukaryota</taxon>
        <taxon>Metazoa</taxon>
        <taxon>Chordata</taxon>
        <taxon>Craniata</taxon>
        <taxon>Vertebrata</taxon>
        <taxon>Euteleostomi</taxon>
        <taxon>Actinopterygii</taxon>
        <taxon>Neopterygii</taxon>
        <taxon>Teleostei</taxon>
        <taxon>Neoteleostei</taxon>
        <taxon>Acanthomorphata</taxon>
        <taxon>Ovalentaria</taxon>
        <taxon>Atherinomorphae</taxon>
        <taxon>Cyprinodontiformes</taxon>
        <taxon>Goodeidae</taxon>
        <taxon>Ataeniobius</taxon>
    </lineage>
</organism>
<evidence type="ECO:0000313" key="2">
    <source>
        <dbReference type="Proteomes" id="UP001345963"/>
    </source>
</evidence>
<reference evidence="1 2" key="1">
    <citation type="submission" date="2021-07" db="EMBL/GenBank/DDBJ databases">
        <authorList>
            <person name="Palmer J.M."/>
        </authorList>
    </citation>
    <scope>NUCLEOTIDE SEQUENCE [LARGE SCALE GENOMIC DNA]</scope>
    <source>
        <strain evidence="1 2">AT_MEX2019</strain>
        <tissue evidence="1">Muscle</tissue>
    </source>
</reference>
<name>A0ABU7C3F9_9TELE</name>
<evidence type="ECO:0000313" key="1">
    <source>
        <dbReference type="EMBL" id="MED6257164.1"/>
    </source>
</evidence>